<accession>X1SA15</accession>
<organism evidence="1">
    <name type="scientific">marine sediment metagenome</name>
    <dbReference type="NCBI Taxonomy" id="412755"/>
    <lineage>
        <taxon>unclassified sequences</taxon>
        <taxon>metagenomes</taxon>
        <taxon>ecological metagenomes</taxon>
    </lineage>
</organism>
<evidence type="ECO:0000313" key="1">
    <source>
        <dbReference type="EMBL" id="GAI89867.1"/>
    </source>
</evidence>
<dbReference type="EMBL" id="BARW01018960">
    <property type="protein sequence ID" value="GAI89867.1"/>
    <property type="molecule type" value="Genomic_DNA"/>
</dbReference>
<proteinExistence type="predicted"/>
<comment type="caution">
    <text evidence="1">The sequence shown here is derived from an EMBL/GenBank/DDBJ whole genome shotgun (WGS) entry which is preliminary data.</text>
</comment>
<sequence>MTDPTSNTQNQGKVLCHDGSPCVNIQCSVCGFIMHVHRTQLPANYKDYELRTHCKRCGTELCLPPITDWTGDKKVRLAKPKEK</sequence>
<protein>
    <submittedName>
        <fullName evidence="1">Uncharacterized protein</fullName>
    </submittedName>
</protein>
<dbReference type="AlphaFoldDB" id="X1SA15"/>
<gene>
    <name evidence="1" type="ORF">S12H4_32346</name>
</gene>
<name>X1SA15_9ZZZZ</name>
<reference evidence="1" key="1">
    <citation type="journal article" date="2014" name="Front. Microbiol.">
        <title>High frequency of phylogenetically diverse reductive dehalogenase-homologous genes in deep subseafloor sedimentary metagenomes.</title>
        <authorList>
            <person name="Kawai M."/>
            <person name="Futagami T."/>
            <person name="Toyoda A."/>
            <person name="Takaki Y."/>
            <person name="Nishi S."/>
            <person name="Hori S."/>
            <person name="Arai W."/>
            <person name="Tsubouchi T."/>
            <person name="Morono Y."/>
            <person name="Uchiyama I."/>
            <person name="Ito T."/>
            <person name="Fujiyama A."/>
            <person name="Inagaki F."/>
            <person name="Takami H."/>
        </authorList>
    </citation>
    <scope>NUCLEOTIDE SEQUENCE</scope>
    <source>
        <strain evidence="1">Expedition CK06-06</strain>
    </source>
</reference>